<dbReference type="Proteomes" id="UP000199202">
    <property type="component" value="Unassembled WGS sequence"/>
</dbReference>
<reference evidence="3 4" key="1">
    <citation type="submission" date="2016-10" db="EMBL/GenBank/DDBJ databases">
        <authorList>
            <person name="de Groot N.N."/>
        </authorList>
    </citation>
    <scope>NUCLEOTIDE SEQUENCE [LARGE SCALE GENOMIC DNA]</scope>
    <source>
        <strain evidence="3 4">CGMCC 4.6533</strain>
    </source>
</reference>
<name>A0A1G8TW92_9ACTN</name>
<dbReference type="NCBIfam" id="TIGR01493">
    <property type="entry name" value="HAD-SF-IA-v2"/>
    <property type="match status" value="1"/>
</dbReference>
<dbReference type="CDD" id="cd02588">
    <property type="entry name" value="HAD_L2-DEX"/>
    <property type="match status" value="1"/>
</dbReference>
<dbReference type="OrthoDB" id="3774052at2"/>
<protein>
    <submittedName>
        <fullName evidence="3">2-haloacid dehalogenase</fullName>
    </submittedName>
</protein>
<dbReference type="AlphaFoldDB" id="A0A1G8TW92"/>
<dbReference type="NCBIfam" id="TIGR01428">
    <property type="entry name" value="HAD_type_II"/>
    <property type="match status" value="1"/>
</dbReference>
<gene>
    <name evidence="3" type="ORF">SAMN05421869_110305</name>
</gene>
<dbReference type="InterPro" id="IPR023198">
    <property type="entry name" value="PGP-like_dom2"/>
</dbReference>
<evidence type="ECO:0000313" key="3">
    <source>
        <dbReference type="EMBL" id="SDJ45674.1"/>
    </source>
</evidence>
<dbReference type="Gene3D" id="3.40.50.1000">
    <property type="entry name" value="HAD superfamily/HAD-like"/>
    <property type="match status" value="1"/>
</dbReference>
<dbReference type="STRING" id="633440.SAMN05421869_110305"/>
<dbReference type="InterPro" id="IPR006439">
    <property type="entry name" value="HAD-SF_hydro_IA"/>
</dbReference>
<dbReference type="InterPro" id="IPR023214">
    <property type="entry name" value="HAD_sf"/>
</dbReference>
<dbReference type="PANTHER" id="PTHR43316">
    <property type="entry name" value="HYDROLASE, HALOACID DELAHOGENASE-RELATED"/>
    <property type="match status" value="1"/>
</dbReference>
<dbReference type="InterPro" id="IPR006328">
    <property type="entry name" value="2-HAD"/>
</dbReference>
<evidence type="ECO:0000313" key="4">
    <source>
        <dbReference type="Proteomes" id="UP000199202"/>
    </source>
</evidence>
<dbReference type="RefSeq" id="WP_090934806.1">
    <property type="nucleotide sequence ID" value="NZ_FNDJ01000010.1"/>
</dbReference>
<dbReference type="SFLD" id="SFLDG01129">
    <property type="entry name" value="C1.5:_HAD__Beta-PGM__Phosphata"/>
    <property type="match status" value="1"/>
</dbReference>
<evidence type="ECO:0000256" key="2">
    <source>
        <dbReference type="ARBA" id="ARBA00022801"/>
    </source>
</evidence>
<dbReference type="EMBL" id="FNDJ01000010">
    <property type="protein sequence ID" value="SDJ45674.1"/>
    <property type="molecule type" value="Genomic_DNA"/>
</dbReference>
<dbReference type="SFLD" id="SFLDS00003">
    <property type="entry name" value="Haloacid_Dehalogenase"/>
    <property type="match status" value="1"/>
</dbReference>
<sequence>MNHAAQPPGDEPSVIVFDVNETLIDLGSMDPLFERIFGDRRVRREWFGHLITYSMAITLSGLYEGFFALGQGLLRMVGDIHGVRVTDADVEEIRQAMLTMPAHPDVEAGLTRLREAGFRLTTLTNSPPNPGGQSPLEHAGLAHFFERQFSVESVHAYKPARQTYHLVARELEVPPSRCFMVAAHVWDTIGAQGAGFGAGLITRPGNAPLPIASLPQPDLVAPDLPTLATQLIERRP</sequence>
<accession>A0A1G8TW92</accession>
<keyword evidence="4" id="KW-1185">Reference proteome</keyword>
<dbReference type="Pfam" id="PF00702">
    <property type="entry name" value="Hydrolase"/>
    <property type="match status" value="1"/>
</dbReference>
<dbReference type="GO" id="GO:0019120">
    <property type="term" value="F:hydrolase activity, acting on acid halide bonds, in C-halide compounds"/>
    <property type="evidence" value="ECO:0007669"/>
    <property type="project" value="InterPro"/>
</dbReference>
<dbReference type="PRINTS" id="PR00413">
    <property type="entry name" value="HADHALOGNASE"/>
</dbReference>
<dbReference type="SUPFAM" id="SSF56784">
    <property type="entry name" value="HAD-like"/>
    <property type="match status" value="1"/>
</dbReference>
<proteinExistence type="inferred from homology"/>
<evidence type="ECO:0000256" key="1">
    <source>
        <dbReference type="ARBA" id="ARBA00008106"/>
    </source>
</evidence>
<dbReference type="Gene3D" id="1.10.150.240">
    <property type="entry name" value="Putative phosphatase, domain 2"/>
    <property type="match status" value="1"/>
</dbReference>
<comment type="similarity">
    <text evidence="1">Belongs to the HAD-like hydrolase superfamily. S-2-haloalkanoic acid dehalogenase family.</text>
</comment>
<dbReference type="PANTHER" id="PTHR43316:SF3">
    <property type="entry name" value="HALOACID DEHALOGENASE, TYPE II (AFU_ORTHOLOGUE AFUA_2G07750)-RELATED"/>
    <property type="match status" value="1"/>
</dbReference>
<organism evidence="3 4">
    <name type="scientific">Nonomuraea jiangxiensis</name>
    <dbReference type="NCBI Taxonomy" id="633440"/>
    <lineage>
        <taxon>Bacteria</taxon>
        <taxon>Bacillati</taxon>
        <taxon>Actinomycetota</taxon>
        <taxon>Actinomycetes</taxon>
        <taxon>Streptosporangiales</taxon>
        <taxon>Streptosporangiaceae</taxon>
        <taxon>Nonomuraea</taxon>
    </lineage>
</organism>
<dbReference type="InterPro" id="IPR051540">
    <property type="entry name" value="S-2-haloacid_dehalogenase"/>
</dbReference>
<keyword evidence="2" id="KW-0378">Hydrolase</keyword>
<dbReference type="InterPro" id="IPR036412">
    <property type="entry name" value="HAD-like_sf"/>
</dbReference>